<evidence type="ECO:0000256" key="2">
    <source>
        <dbReference type="ARBA" id="ARBA00023108"/>
    </source>
</evidence>
<evidence type="ECO:0000256" key="1">
    <source>
        <dbReference type="ARBA" id="ARBA00022729"/>
    </source>
</evidence>
<keyword evidence="6" id="KW-1185">Reference proteome</keyword>
<dbReference type="SMART" id="SM00700">
    <property type="entry name" value="JHBP"/>
    <property type="match status" value="1"/>
</dbReference>
<evidence type="ECO:0000313" key="5">
    <source>
        <dbReference type="EMBL" id="KAK3926824.1"/>
    </source>
</evidence>
<dbReference type="EMBL" id="JAHWGI010001270">
    <property type="protein sequence ID" value="KAK3926824.1"/>
    <property type="molecule type" value="Genomic_DNA"/>
</dbReference>
<evidence type="ECO:0000313" key="6">
    <source>
        <dbReference type="Proteomes" id="UP001219518"/>
    </source>
</evidence>
<reference evidence="5" key="1">
    <citation type="submission" date="2021-07" db="EMBL/GenBank/DDBJ databases">
        <authorList>
            <person name="Catto M.A."/>
            <person name="Jacobson A."/>
            <person name="Kennedy G."/>
            <person name="Labadie P."/>
            <person name="Hunt B.G."/>
            <person name="Srinivasan R."/>
        </authorList>
    </citation>
    <scope>NUCLEOTIDE SEQUENCE</scope>
    <source>
        <strain evidence="5">PL_HMW_Pooled</strain>
        <tissue evidence="5">Head</tissue>
    </source>
</reference>
<dbReference type="PANTHER" id="PTHR11008:SF41">
    <property type="entry name" value="RE70318P"/>
    <property type="match status" value="1"/>
</dbReference>
<keyword evidence="2" id="KW-0090">Biological rhythms</keyword>
<feature type="chain" id="PRO_5042292983" evidence="4">
    <location>
        <begin position="27"/>
        <end position="258"/>
    </location>
</feature>
<feature type="signal peptide" evidence="4">
    <location>
        <begin position="1"/>
        <end position="26"/>
    </location>
</feature>
<gene>
    <name evidence="5" type="ORF">KUF71_015160</name>
</gene>
<dbReference type="FunFam" id="3.15.10.30:FF:000001">
    <property type="entry name" value="Takeout-like protein 1"/>
    <property type="match status" value="1"/>
</dbReference>
<dbReference type="Pfam" id="PF06585">
    <property type="entry name" value="JHBP"/>
    <property type="match status" value="1"/>
</dbReference>
<sequence>MADSVHNTLLLQGLGLLCLLGCGASAAELSDYVTPCKAADPDLNECVRKAAQHLLEISSKGIPELNVPQVDPATVPRVAVERGGGALTLNLEFINSTHHGLGGTKITKARIDPYKNEYSFTVIIPHYVVYGQCDISGRIILLPITGHGQGNLTFIHTEGSWTFRGDRESRDGKTYLKLTTRKVLISNDTPKNMLLHFDGLFGGNKVLGDRMNRVMNENWKEIFNLLKPSVQASFERRLLPLAQKFLANFPLKKLFDDL</sequence>
<organism evidence="5 6">
    <name type="scientific">Frankliniella fusca</name>
    <dbReference type="NCBI Taxonomy" id="407009"/>
    <lineage>
        <taxon>Eukaryota</taxon>
        <taxon>Metazoa</taxon>
        <taxon>Ecdysozoa</taxon>
        <taxon>Arthropoda</taxon>
        <taxon>Hexapoda</taxon>
        <taxon>Insecta</taxon>
        <taxon>Pterygota</taxon>
        <taxon>Neoptera</taxon>
        <taxon>Paraneoptera</taxon>
        <taxon>Thysanoptera</taxon>
        <taxon>Terebrantia</taxon>
        <taxon>Thripoidea</taxon>
        <taxon>Thripidae</taxon>
        <taxon>Frankliniella</taxon>
    </lineage>
</organism>
<name>A0AAE1LQ57_9NEOP</name>
<evidence type="ECO:0000256" key="4">
    <source>
        <dbReference type="SAM" id="SignalP"/>
    </source>
</evidence>
<dbReference type="PANTHER" id="PTHR11008">
    <property type="entry name" value="PROTEIN TAKEOUT-LIKE PROTEIN"/>
    <property type="match status" value="1"/>
</dbReference>
<proteinExistence type="inferred from homology"/>
<keyword evidence="1 4" id="KW-0732">Signal</keyword>
<dbReference type="AlphaFoldDB" id="A0AAE1LQ57"/>
<reference evidence="5" key="2">
    <citation type="journal article" date="2023" name="BMC Genomics">
        <title>Pest status, molecular evolution, and epigenetic factors derived from the genome assembly of Frankliniella fusca, a thysanopteran phytovirus vector.</title>
        <authorList>
            <person name="Catto M.A."/>
            <person name="Labadie P.E."/>
            <person name="Jacobson A.L."/>
            <person name="Kennedy G.G."/>
            <person name="Srinivasan R."/>
            <person name="Hunt B.G."/>
        </authorList>
    </citation>
    <scope>NUCLEOTIDE SEQUENCE</scope>
    <source>
        <strain evidence="5">PL_HMW_Pooled</strain>
    </source>
</reference>
<dbReference type="InterPro" id="IPR038606">
    <property type="entry name" value="To_sf"/>
</dbReference>
<comment type="caution">
    <text evidence="5">The sequence shown here is derived from an EMBL/GenBank/DDBJ whole genome shotgun (WGS) entry which is preliminary data.</text>
</comment>
<protein>
    <submittedName>
        <fullName evidence="5">Protein takeout</fullName>
    </submittedName>
</protein>
<dbReference type="InterPro" id="IPR010562">
    <property type="entry name" value="Haemolymph_juvenile_hormone-bd"/>
</dbReference>
<evidence type="ECO:0000256" key="3">
    <source>
        <dbReference type="ARBA" id="ARBA00060902"/>
    </source>
</evidence>
<dbReference type="GO" id="GO:0007623">
    <property type="term" value="P:circadian rhythm"/>
    <property type="evidence" value="ECO:0007669"/>
    <property type="project" value="UniProtKB-ARBA"/>
</dbReference>
<dbReference type="Gene3D" id="3.15.10.30">
    <property type="entry name" value="Haemolymph juvenile hormone binding protein"/>
    <property type="match status" value="1"/>
</dbReference>
<comment type="similarity">
    <text evidence="3">Belongs to the TO family.</text>
</comment>
<dbReference type="Proteomes" id="UP001219518">
    <property type="component" value="Unassembled WGS sequence"/>
</dbReference>
<accession>A0AAE1LQ57</accession>